<dbReference type="PANTHER" id="PTHR35848">
    <property type="entry name" value="OXALATE-BINDING PROTEIN"/>
    <property type="match status" value="1"/>
</dbReference>
<name>A0A6S6QHI1_9HYPH</name>
<feature type="domain" description="Cupin type-2" evidence="3">
    <location>
        <begin position="36"/>
        <end position="101"/>
    </location>
</feature>
<dbReference type="AlphaFoldDB" id="A0A6S6QHI1"/>
<keyword evidence="1" id="KW-0479">Metal-binding</keyword>
<dbReference type="KEGG" id="tso:IZ6_03490"/>
<dbReference type="Gene3D" id="2.60.120.10">
    <property type="entry name" value="Jelly Rolls"/>
    <property type="match status" value="1"/>
</dbReference>
<organism evidence="4 5">
    <name type="scientific">Terrihabitans soli</name>
    <dbReference type="NCBI Taxonomy" id="708113"/>
    <lineage>
        <taxon>Bacteria</taxon>
        <taxon>Pseudomonadati</taxon>
        <taxon>Pseudomonadota</taxon>
        <taxon>Alphaproteobacteria</taxon>
        <taxon>Hyphomicrobiales</taxon>
        <taxon>Terrihabitans</taxon>
    </lineage>
</organism>
<evidence type="ECO:0000313" key="4">
    <source>
        <dbReference type="EMBL" id="BCJ89614.1"/>
    </source>
</evidence>
<evidence type="ECO:0000313" key="5">
    <source>
        <dbReference type="Proteomes" id="UP000515317"/>
    </source>
</evidence>
<dbReference type="InterPro" id="IPR011051">
    <property type="entry name" value="RmlC_Cupin_sf"/>
</dbReference>
<accession>A0A6S6QHI1</accession>
<feature type="region of interest" description="Disordered" evidence="2">
    <location>
        <begin position="84"/>
        <end position="132"/>
    </location>
</feature>
<evidence type="ECO:0000256" key="1">
    <source>
        <dbReference type="ARBA" id="ARBA00022723"/>
    </source>
</evidence>
<dbReference type="Pfam" id="PF07883">
    <property type="entry name" value="Cupin_2"/>
    <property type="match status" value="1"/>
</dbReference>
<sequence>MPFYTLDTMKPGKQKGNPDVSVRSAIGEFMKVGIVTKPEGDGPALHEHPNEEQWTYILAGELHFILGDEDKIVGPGTLVHIPRNVPHRSRPVNGPATFLTVKSPAGSGAMDQDYNKAKGADEAEALYPGKRK</sequence>
<gene>
    <name evidence="4" type="ORF">IZ6_03490</name>
</gene>
<dbReference type="Proteomes" id="UP000515317">
    <property type="component" value="Chromosome"/>
</dbReference>
<reference evidence="4 5" key="1">
    <citation type="submission" date="2020-08" db="EMBL/GenBank/DDBJ databases">
        <title>Genome sequence of Rhizobiales bacterium strain IZ6.</title>
        <authorList>
            <person name="Nakai R."/>
            <person name="Naganuma T."/>
        </authorList>
    </citation>
    <scope>NUCLEOTIDE SEQUENCE [LARGE SCALE GENOMIC DNA]</scope>
    <source>
        <strain evidence="4 5">IZ6</strain>
    </source>
</reference>
<dbReference type="InterPro" id="IPR013096">
    <property type="entry name" value="Cupin_2"/>
</dbReference>
<dbReference type="InterPro" id="IPR051610">
    <property type="entry name" value="GPI/OXD"/>
</dbReference>
<dbReference type="GO" id="GO:0046872">
    <property type="term" value="F:metal ion binding"/>
    <property type="evidence" value="ECO:0007669"/>
    <property type="project" value="UniProtKB-KW"/>
</dbReference>
<evidence type="ECO:0000256" key="2">
    <source>
        <dbReference type="SAM" id="MobiDB-lite"/>
    </source>
</evidence>
<dbReference type="EMBL" id="AP023361">
    <property type="protein sequence ID" value="BCJ89614.1"/>
    <property type="molecule type" value="Genomic_DNA"/>
</dbReference>
<keyword evidence="5" id="KW-1185">Reference proteome</keyword>
<dbReference type="InterPro" id="IPR014710">
    <property type="entry name" value="RmlC-like_jellyroll"/>
</dbReference>
<evidence type="ECO:0000259" key="3">
    <source>
        <dbReference type="Pfam" id="PF07883"/>
    </source>
</evidence>
<proteinExistence type="predicted"/>
<protein>
    <recommendedName>
        <fullName evidence="3">Cupin type-2 domain-containing protein</fullName>
    </recommendedName>
</protein>
<dbReference type="SUPFAM" id="SSF51182">
    <property type="entry name" value="RmlC-like cupins"/>
    <property type="match status" value="1"/>
</dbReference>